<reference evidence="2 3" key="1">
    <citation type="submission" date="2024-09" db="EMBL/GenBank/DDBJ databases">
        <authorList>
            <person name="Sun Q."/>
            <person name="Mori K."/>
        </authorList>
    </citation>
    <scope>NUCLEOTIDE SEQUENCE [LARGE SCALE GENOMIC DNA]</scope>
    <source>
        <strain evidence="2 3">TBRC 3947</strain>
    </source>
</reference>
<dbReference type="PANTHER" id="PTHR43649:SF12">
    <property type="entry name" value="DIACETYLCHITOBIOSE BINDING PROTEIN DASA"/>
    <property type="match status" value="1"/>
</dbReference>
<dbReference type="InterPro" id="IPR006311">
    <property type="entry name" value="TAT_signal"/>
</dbReference>
<dbReference type="Gene3D" id="3.40.190.10">
    <property type="entry name" value="Periplasmic binding protein-like II"/>
    <property type="match status" value="2"/>
</dbReference>
<dbReference type="Pfam" id="PF01547">
    <property type="entry name" value="SBP_bac_1"/>
    <property type="match status" value="1"/>
</dbReference>
<feature type="signal peptide" evidence="1">
    <location>
        <begin position="1"/>
        <end position="28"/>
    </location>
</feature>
<dbReference type="PANTHER" id="PTHR43649">
    <property type="entry name" value="ARABINOSE-BINDING PROTEIN-RELATED"/>
    <property type="match status" value="1"/>
</dbReference>
<keyword evidence="1" id="KW-0732">Signal</keyword>
<comment type="caution">
    <text evidence="2">The sequence shown here is derived from an EMBL/GenBank/DDBJ whole genome shotgun (WGS) entry which is preliminary data.</text>
</comment>
<dbReference type="EMBL" id="JBHLUH010000006">
    <property type="protein sequence ID" value="MFC0527141.1"/>
    <property type="molecule type" value="Genomic_DNA"/>
</dbReference>
<evidence type="ECO:0000313" key="3">
    <source>
        <dbReference type="Proteomes" id="UP001589867"/>
    </source>
</evidence>
<feature type="chain" id="PRO_5046437506" evidence="1">
    <location>
        <begin position="29"/>
        <end position="469"/>
    </location>
</feature>
<proteinExistence type="predicted"/>
<accession>A0ABV6LXJ5</accession>
<dbReference type="PROSITE" id="PS51318">
    <property type="entry name" value="TAT"/>
    <property type="match status" value="1"/>
</dbReference>
<evidence type="ECO:0000313" key="2">
    <source>
        <dbReference type="EMBL" id="MFC0527141.1"/>
    </source>
</evidence>
<name>A0ABV6LXJ5_9ACTN</name>
<protein>
    <submittedName>
        <fullName evidence="2">ABC transporter substrate-binding protein</fullName>
    </submittedName>
</protein>
<organism evidence="2 3">
    <name type="scientific">Phytohabitans kaempferiae</name>
    <dbReference type="NCBI Taxonomy" id="1620943"/>
    <lineage>
        <taxon>Bacteria</taxon>
        <taxon>Bacillati</taxon>
        <taxon>Actinomycetota</taxon>
        <taxon>Actinomycetes</taxon>
        <taxon>Micromonosporales</taxon>
        <taxon>Micromonosporaceae</taxon>
    </lineage>
</organism>
<dbReference type="RefSeq" id="WP_377246458.1">
    <property type="nucleotide sequence ID" value="NZ_JBHLUH010000006.1"/>
</dbReference>
<dbReference type="CDD" id="cd13585">
    <property type="entry name" value="PBP2_TMBP_like"/>
    <property type="match status" value="1"/>
</dbReference>
<keyword evidence="3" id="KW-1185">Reference proteome</keyword>
<dbReference type="InterPro" id="IPR050490">
    <property type="entry name" value="Bact_solute-bd_prot1"/>
</dbReference>
<dbReference type="SUPFAM" id="SSF53850">
    <property type="entry name" value="Periplasmic binding protein-like II"/>
    <property type="match status" value="1"/>
</dbReference>
<sequence>MSEFHLTRRAALRAALAAGGLLALPSCAAGGGGGEPSDAPSIGTSAEDHLREAGKKLGVSSISLLAYSAPQAEAIHQLTGQFTELTGIDVQWTALDEQSAANKAAVSLGSGAASYDVIHLTSGLLPTYASRDWLANLDQLRQSAGTVPGWDLAAYGQGATDLLRSKNALYAVPMFLGTQIFYYRTDVFEEHGIAAPPTSFTELRDVCEKVHGNGISAIALRSAPSPSQLLFVWSAWLYAFGGRYYDGYRDGTYSGVALDSPAAVQALDLYSGLLRDYAPTGATNWSVEDVTRSFTTGQVAMVQEGAVFGGTFNDPKGSQAAGKVGTFVIPSGTGGQFVPYNCHGWGVAKTSKQAEAAWLFVQWATLKVTLTAAAAGPVGFSTPPIADVYASAEYTAKYGFDDFVPSVTKTIEIANGGGVTPLEGDPNYLPSTPDWNRIGQKVSEQLSRAVTGQASAADAVKAAAAVIDA</sequence>
<dbReference type="InterPro" id="IPR006059">
    <property type="entry name" value="SBP"/>
</dbReference>
<dbReference type="Proteomes" id="UP001589867">
    <property type="component" value="Unassembled WGS sequence"/>
</dbReference>
<evidence type="ECO:0000256" key="1">
    <source>
        <dbReference type="SAM" id="SignalP"/>
    </source>
</evidence>
<gene>
    <name evidence="2" type="ORF">ACFFIA_05665</name>
</gene>